<keyword evidence="2" id="KW-0378">Hydrolase</keyword>
<dbReference type="AlphaFoldDB" id="A0A1X0VE56"/>
<sequence>MTESQTVLQPELINRLDSKIMYLGQLQSAIMAHQLPQIYELLDSQQFNEQVRQRAHADSNASLAQMVADIHNELATFLAPELIHYLKAHFQFLEFEAIDGEPAIYQVFIGDWWNHRQIGTLDVLALTLEVDQKMMLALHNVSQLPDGVNNNDNQVREIKQIMTGLQAFLDDETKRKLEVQVIEDQLAQLKENKSGLLGRTDKKAREELENKRELLLASQQRVPEVKEKLQSHQAEILKLEKDDAIHHLELEQILTYFESVKAFGEKISHLYVDYLNALLQKK</sequence>
<dbReference type="GO" id="GO:0016787">
    <property type="term" value="F:hydrolase activity"/>
    <property type="evidence" value="ECO:0007669"/>
    <property type="project" value="UniProtKB-KW"/>
</dbReference>
<comment type="caution">
    <text evidence="2">The sequence shown here is derived from an EMBL/GenBank/DDBJ whole genome shotgun (WGS) entry which is preliminary data.</text>
</comment>
<dbReference type="Proteomes" id="UP000192288">
    <property type="component" value="Unassembled WGS sequence"/>
</dbReference>
<dbReference type="RefSeq" id="WP_080519254.1">
    <property type="nucleotide sequence ID" value="NZ_MPLS01000010.1"/>
</dbReference>
<protein>
    <submittedName>
        <fullName evidence="2">Hydrolase</fullName>
    </submittedName>
</protein>
<feature type="coiled-coil region" evidence="1">
    <location>
        <begin position="179"/>
        <end position="242"/>
    </location>
</feature>
<dbReference type="eggNOG" id="ENOG5031R7P">
    <property type="taxonomic scope" value="Bacteria"/>
</dbReference>
<name>A0A1X0VE56_LEUPS</name>
<dbReference type="EMBL" id="MPLS01000010">
    <property type="protein sequence ID" value="ORI98022.1"/>
    <property type="molecule type" value="Genomic_DNA"/>
</dbReference>
<proteinExistence type="predicted"/>
<reference evidence="2 3" key="1">
    <citation type="journal article" date="2017" name="Front. Microbiol.">
        <title>Genomic Characterization of Dairy Associated Leuconostoc Species and Diversity of Leuconostocs in Undefined Mixed Mesophilic Starter Cultures.</title>
        <authorList>
            <person name="Frantzen C.A."/>
            <person name="Kot W."/>
            <person name="Pedersen T.B."/>
            <person name="Ardo Y.M."/>
            <person name="Broadbent J.R."/>
            <person name="Neve H."/>
            <person name="Hansen L.H."/>
            <person name="Dal Bello F."/>
            <person name="Ostlie H.M."/>
            <person name="Kleppen H.P."/>
            <person name="Vogensen F.K."/>
            <person name="Holo H."/>
        </authorList>
    </citation>
    <scope>NUCLEOTIDE SEQUENCE [LARGE SCALE GENOMIC DNA]</scope>
    <source>
        <strain evidence="2 3">LMGCF08</strain>
    </source>
</reference>
<dbReference type="STRING" id="33968.BMS77_05645"/>
<gene>
    <name evidence="2" type="ORF">BMR96_04220</name>
</gene>
<evidence type="ECO:0000313" key="2">
    <source>
        <dbReference type="EMBL" id="ORI98022.1"/>
    </source>
</evidence>
<organism evidence="2 3">
    <name type="scientific">Leuconostoc pseudomesenteroides</name>
    <dbReference type="NCBI Taxonomy" id="33968"/>
    <lineage>
        <taxon>Bacteria</taxon>
        <taxon>Bacillati</taxon>
        <taxon>Bacillota</taxon>
        <taxon>Bacilli</taxon>
        <taxon>Lactobacillales</taxon>
        <taxon>Lactobacillaceae</taxon>
        <taxon>Leuconostoc</taxon>
    </lineage>
</organism>
<keyword evidence="1" id="KW-0175">Coiled coil</keyword>
<accession>A0A1X0VE56</accession>
<evidence type="ECO:0000313" key="3">
    <source>
        <dbReference type="Proteomes" id="UP000192288"/>
    </source>
</evidence>
<evidence type="ECO:0000256" key="1">
    <source>
        <dbReference type="SAM" id="Coils"/>
    </source>
</evidence>